<dbReference type="PANTHER" id="PTHR13341">
    <property type="entry name" value="MIR-INTERACTING SAPOSIN-LIKE PROTEIN"/>
    <property type="match status" value="1"/>
</dbReference>
<organism evidence="3 4">
    <name type="scientific">Ostreobium quekettii</name>
    <dbReference type="NCBI Taxonomy" id="121088"/>
    <lineage>
        <taxon>Eukaryota</taxon>
        <taxon>Viridiplantae</taxon>
        <taxon>Chlorophyta</taxon>
        <taxon>core chlorophytes</taxon>
        <taxon>Ulvophyceae</taxon>
        <taxon>TCBD clade</taxon>
        <taxon>Bryopsidales</taxon>
        <taxon>Ostreobineae</taxon>
        <taxon>Ostreobiaceae</taxon>
        <taxon>Ostreobium</taxon>
    </lineage>
</organism>
<dbReference type="OrthoDB" id="192915at2759"/>
<dbReference type="AlphaFoldDB" id="A0A8S1J7H9"/>
<dbReference type="InterPro" id="IPR042415">
    <property type="entry name" value="CNPY"/>
</dbReference>
<protein>
    <recommendedName>
        <fullName evidence="2">DUF3456 domain-containing protein</fullName>
    </recommendedName>
</protein>
<dbReference type="GO" id="GO:0005783">
    <property type="term" value="C:endoplasmic reticulum"/>
    <property type="evidence" value="ECO:0007669"/>
    <property type="project" value="TreeGrafter"/>
</dbReference>
<feature type="chain" id="PRO_5035728744" description="DUF3456 domain-containing protein" evidence="1">
    <location>
        <begin position="20"/>
        <end position="187"/>
    </location>
</feature>
<dbReference type="PANTHER" id="PTHR13341:SF2">
    <property type="entry name" value="PROTEIN SEELE"/>
    <property type="match status" value="1"/>
</dbReference>
<sequence>MDWRLALLWTSMACAFARAGAIEDKCGACRVVAGELQARMDEEGPRNSVDLRHRLDSDGNRYGKVIEYRFSELRMVELLEDLCGRMNLYTWGYANINEGGTLRQGWALKEQAQAISFGMSDAEGAVKQKELLSYCGRLIEEHEDDLVEAIRTESFDEDTGLKDLLCVKLAGACETRSKEAPPAPDEL</sequence>
<feature type="domain" description="DUF3456" evidence="2">
    <location>
        <begin position="25"/>
        <end position="173"/>
    </location>
</feature>
<name>A0A8S1J7H9_9CHLO</name>
<dbReference type="InterPro" id="IPR021852">
    <property type="entry name" value="DUF3456"/>
</dbReference>
<dbReference type="Proteomes" id="UP000708148">
    <property type="component" value="Unassembled WGS sequence"/>
</dbReference>
<gene>
    <name evidence="3" type="ORF">OSTQU699_LOCUS4829</name>
</gene>
<evidence type="ECO:0000259" key="2">
    <source>
        <dbReference type="Pfam" id="PF11938"/>
    </source>
</evidence>
<dbReference type="EMBL" id="CAJHUC010001025">
    <property type="protein sequence ID" value="CAD7699470.1"/>
    <property type="molecule type" value="Genomic_DNA"/>
</dbReference>
<reference evidence="3" key="1">
    <citation type="submission" date="2020-12" db="EMBL/GenBank/DDBJ databases">
        <authorList>
            <person name="Iha C."/>
        </authorList>
    </citation>
    <scope>NUCLEOTIDE SEQUENCE</scope>
</reference>
<accession>A0A8S1J7H9</accession>
<keyword evidence="4" id="KW-1185">Reference proteome</keyword>
<evidence type="ECO:0000256" key="1">
    <source>
        <dbReference type="SAM" id="SignalP"/>
    </source>
</evidence>
<evidence type="ECO:0000313" key="4">
    <source>
        <dbReference type="Proteomes" id="UP000708148"/>
    </source>
</evidence>
<comment type="caution">
    <text evidence="3">The sequence shown here is derived from an EMBL/GenBank/DDBJ whole genome shotgun (WGS) entry which is preliminary data.</text>
</comment>
<proteinExistence type="predicted"/>
<evidence type="ECO:0000313" key="3">
    <source>
        <dbReference type="EMBL" id="CAD7699470.1"/>
    </source>
</evidence>
<feature type="signal peptide" evidence="1">
    <location>
        <begin position="1"/>
        <end position="19"/>
    </location>
</feature>
<keyword evidence="1" id="KW-0732">Signal</keyword>
<dbReference type="Pfam" id="PF11938">
    <property type="entry name" value="DUF3456"/>
    <property type="match status" value="1"/>
</dbReference>